<reference evidence="4 5" key="1">
    <citation type="submission" date="2024-08" db="EMBL/GenBank/DDBJ databases">
        <authorList>
            <person name="Cucini C."/>
            <person name="Frati F."/>
        </authorList>
    </citation>
    <scope>NUCLEOTIDE SEQUENCE [LARGE SCALE GENOMIC DNA]</scope>
</reference>
<feature type="coiled-coil region" evidence="1">
    <location>
        <begin position="43"/>
        <end position="168"/>
    </location>
</feature>
<evidence type="ECO:0000313" key="4">
    <source>
        <dbReference type="EMBL" id="CAL8140648.1"/>
    </source>
</evidence>
<keyword evidence="1" id="KW-0175">Coiled coil</keyword>
<evidence type="ECO:0000313" key="5">
    <source>
        <dbReference type="Proteomes" id="UP001642540"/>
    </source>
</evidence>
<dbReference type="Gene3D" id="1.10.287.1490">
    <property type="match status" value="1"/>
</dbReference>
<feature type="region of interest" description="Disordered" evidence="2">
    <location>
        <begin position="258"/>
        <end position="344"/>
    </location>
</feature>
<gene>
    <name evidence="4" type="ORF">ODALV1_LOCUS28360</name>
</gene>
<keyword evidence="3" id="KW-0472">Membrane</keyword>
<evidence type="ECO:0000256" key="1">
    <source>
        <dbReference type="SAM" id="Coils"/>
    </source>
</evidence>
<dbReference type="Proteomes" id="UP001642540">
    <property type="component" value="Unassembled WGS sequence"/>
</dbReference>
<keyword evidence="5" id="KW-1185">Reference proteome</keyword>
<keyword evidence="3" id="KW-1133">Transmembrane helix</keyword>
<feature type="region of interest" description="Disordered" evidence="2">
    <location>
        <begin position="212"/>
        <end position="235"/>
    </location>
</feature>
<organism evidence="4 5">
    <name type="scientific">Orchesella dallaii</name>
    <dbReference type="NCBI Taxonomy" id="48710"/>
    <lineage>
        <taxon>Eukaryota</taxon>
        <taxon>Metazoa</taxon>
        <taxon>Ecdysozoa</taxon>
        <taxon>Arthropoda</taxon>
        <taxon>Hexapoda</taxon>
        <taxon>Collembola</taxon>
        <taxon>Entomobryomorpha</taxon>
        <taxon>Entomobryoidea</taxon>
        <taxon>Orchesellidae</taxon>
        <taxon>Orchesellinae</taxon>
        <taxon>Orchesella</taxon>
    </lineage>
</organism>
<comment type="caution">
    <text evidence="4">The sequence shown here is derived from an EMBL/GenBank/DDBJ whole genome shotgun (WGS) entry which is preliminary data.</text>
</comment>
<dbReference type="EMBL" id="CAXLJM020000139">
    <property type="protein sequence ID" value="CAL8140648.1"/>
    <property type="molecule type" value="Genomic_DNA"/>
</dbReference>
<keyword evidence="3" id="KW-0812">Transmembrane</keyword>
<evidence type="ECO:0000256" key="2">
    <source>
        <dbReference type="SAM" id="MobiDB-lite"/>
    </source>
</evidence>
<sequence>MRMHSYGKLSPNLIIGALLVFSIIVLYNYWSISALNHDLTLKIHSLEQQIISLSKTNDALQSNLEKVEEIKEKVELNLQKEQISEQQAKEESSQKDSAMKSLKNDLENAKQEAVNCKDEVNQVNLKHEKKEQEISELKENVVSLQAQIVEKDNKIARVEKDLEDFKQQLPKGISSGSIPTSAKPMKEVDKAGIVDDQPVLLLDQAEKEMKPVEGVVSPPGISPEQQPKHDKDRVANVGAEQGVMSVLAIPGEQQILLQQSNLDAQEDDGDRPLKDELIQQDDQSPDGDLLHKDPMENQGVVPAPALMKGQGNRKNGGLSAQQEEREAAHLKPGVDNFESNNNNL</sequence>
<name>A0ABP1S0F9_9HEXA</name>
<evidence type="ECO:0008006" key="6">
    <source>
        <dbReference type="Google" id="ProtNLM"/>
    </source>
</evidence>
<feature type="transmembrane region" description="Helical" evidence="3">
    <location>
        <begin position="12"/>
        <end position="30"/>
    </location>
</feature>
<protein>
    <recommendedName>
        <fullName evidence="6">Protein GOLM2</fullName>
    </recommendedName>
</protein>
<accession>A0ABP1S0F9</accession>
<evidence type="ECO:0000256" key="3">
    <source>
        <dbReference type="SAM" id="Phobius"/>
    </source>
</evidence>
<proteinExistence type="predicted"/>